<dbReference type="Proteomes" id="UP000236311">
    <property type="component" value="Unassembled WGS sequence"/>
</dbReference>
<dbReference type="GO" id="GO:0005975">
    <property type="term" value="P:carbohydrate metabolic process"/>
    <property type="evidence" value="ECO:0007669"/>
    <property type="project" value="InterPro"/>
</dbReference>
<dbReference type="EMBL" id="OFSM01000001">
    <property type="protein sequence ID" value="SOY27337.1"/>
    <property type="molecule type" value="Genomic_DNA"/>
</dbReference>
<evidence type="ECO:0000256" key="2">
    <source>
        <dbReference type="ARBA" id="ARBA00023295"/>
    </source>
</evidence>
<keyword evidence="6" id="KW-1185">Reference proteome</keyword>
<accession>A0A2K4ZA52</accession>
<dbReference type="InterPro" id="IPR017853">
    <property type="entry name" value="GH"/>
</dbReference>
<dbReference type="SUPFAM" id="SSF51445">
    <property type="entry name" value="(Trans)glycosidases"/>
    <property type="match status" value="1"/>
</dbReference>
<evidence type="ECO:0000256" key="1">
    <source>
        <dbReference type="ARBA" id="ARBA00022801"/>
    </source>
</evidence>
<organism evidence="5 6">
    <name type="scientific">Acetatifactor muris</name>
    <dbReference type="NCBI Taxonomy" id="879566"/>
    <lineage>
        <taxon>Bacteria</taxon>
        <taxon>Bacillati</taxon>
        <taxon>Bacillota</taxon>
        <taxon>Clostridia</taxon>
        <taxon>Lachnospirales</taxon>
        <taxon>Lachnospiraceae</taxon>
        <taxon>Acetatifactor</taxon>
    </lineage>
</organism>
<reference evidence="5 6" key="1">
    <citation type="submission" date="2018-01" db="EMBL/GenBank/DDBJ databases">
        <authorList>
            <person name="Gaut B.S."/>
            <person name="Morton B.R."/>
            <person name="Clegg M.T."/>
            <person name="Duvall M.R."/>
        </authorList>
    </citation>
    <scope>NUCLEOTIDE SEQUENCE [LARGE SCALE GENOMIC DNA]</scope>
    <source>
        <strain evidence="5">GP69</strain>
    </source>
</reference>
<dbReference type="RefSeq" id="WP_103237479.1">
    <property type="nucleotide sequence ID" value="NZ_JANJZD010000008.1"/>
</dbReference>
<feature type="domain" description="DUF5597" evidence="4">
    <location>
        <begin position="349"/>
        <end position="503"/>
    </location>
</feature>
<keyword evidence="1" id="KW-0378">Hydrolase</keyword>
<dbReference type="Gene3D" id="2.60.220.20">
    <property type="entry name" value="putative beta-Galactosidase from caulobacter crescentus"/>
    <property type="match status" value="1"/>
</dbReference>
<dbReference type="OrthoDB" id="9800974at2"/>
<keyword evidence="2" id="KW-0326">Glycosidase</keyword>
<gene>
    <name evidence="5" type="ORF">AMURIS_00041</name>
</gene>
<dbReference type="Gene3D" id="3.20.20.80">
    <property type="entry name" value="Glycosidases"/>
    <property type="match status" value="1"/>
</dbReference>
<proteinExistence type="predicted"/>
<dbReference type="Pfam" id="PF18120">
    <property type="entry name" value="DUF5597"/>
    <property type="match status" value="1"/>
</dbReference>
<dbReference type="AlphaFoldDB" id="A0A2K4ZA52"/>
<evidence type="ECO:0000313" key="6">
    <source>
        <dbReference type="Proteomes" id="UP000236311"/>
    </source>
</evidence>
<dbReference type="InterPro" id="IPR040719">
    <property type="entry name" value="DUF5597"/>
</dbReference>
<feature type="domain" description="Glycoside hydrolase family 42 N-terminal" evidence="3">
    <location>
        <begin position="15"/>
        <end position="168"/>
    </location>
</feature>
<protein>
    <submittedName>
        <fullName evidence="5">Beta-galactosidase</fullName>
    </submittedName>
</protein>
<evidence type="ECO:0000313" key="5">
    <source>
        <dbReference type="EMBL" id="SOY27337.1"/>
    </source>
</evidence>
<evidence type="ECO:0000259" key="3">
    <source>
        <dbReference type="Pfam" id="PF02449"/>
    </source>
</evidence>
<evidence type="ECO:0000259" key="4">
    <source>
        <dbReference type="Pfam" id="PF18120"/>
    </source>
</evidence>
<dbReference type="Pfam" id="PF02449">
    <property type="entry name" value="Glyco_hydro_42"/>
    <property type="match status" value="1"/>
</dbReference>
<dbReference type="InterPro" id="IPR013529">
    <property type="entry name" value="Glyco_hydro_42_N"/>
</dbReference>
<dbReference type="GO" id="GO:0004565">
    <property type="term" value="F:beta-galactosidase activity"/>
    <property type="evidence" value="ECO:0007669"/>
    <property type="project" value="InterPro"/>
</dbReference>
<dbReference type="GO" id="GO:0009341">
    <property type="term" value="C:beta-galactosidase complex"/>
    <property type="evidence" value="ECO:0007669"/>
    <property type="project" value="InterPro"/>
</dbReference>
<name>A0A2K4ZA52_9FIRM</name>
<sequence>MLGLQSHNSSFGCMELIKKSIAAVKKYHGNTLEVPVYWYQIQPEEGRFDMSEVRNLIEKVRESGLYLVLLWFGFSKNADSTYLPEWAKSNPERFRLARDRDGTVVPMMSPHCRETIEADRRAFVKLITFLKEFDEGERTVIALQVENEIGFYPIDRCYSQAAQEDFDKGVPECLFDVKLDGSGAPGQGSSWYDRFGRYAHEAFSSWYFGLAVERIASAGKVIYPELPLYMNTMQGEVRQEIPGQSYSSGSPVARVLDIWKKAAPSIALFAPDLYCQPLSAYRRACRLYGRVDNPLFIPETGTGGDAFAVNLIHAAGDYGAIGICGFGAERTLGPEGELTGEARKVAATMRILESMAPLLLKYGGTDYLFAVSQEEFQKMVHVERTQYHVTCEFGNYSRKGSSLWTSLRTDAVLQEYPTVFEERGRGLICETAPDEFYLAGAGFSAHFLLKAAPDDTYPKRIYSSRAATELTALTVEEGHFDEAGNWNCDFVRRGDENDYGVFVYPGTVVRVKLNPAACRDVKW</sequence>